<dbReference type="Pfam" id="PF25876">
    <property type="entry name" value="HH_MFP_RND"/>
    <property type="match status" value="1"/>
</dbReference>
<dbReference type="NCBIfam" id="TIGR01730">
    <property type="entry name" value="RND_mfp"/>
    <property type="match status" value="1"/>
</dbReference>
<evidence type="ECO:0000313" key="10">
    <source>
        <dbReference type="EMBL" id="ONG44688.1"/>
    </source>
</evidence>
<protein>
    <submittedName>
        <fullName evidence="10">Efflux transporter periplasmic adaptor subunit</fullName>
    </submittedName>
</protein>
<name>A0A1V2GU86_9PROT</name>
<keyword evidence="11" id="KW-1185">Reference proteome</keyword>
<dbReference type="AlphaFoldDB" id="A0A1V2GU86"/>
<comment type="similarity">
    <text evidence="2">Belongs to the membrane fusion protein (MFP) (TC 8.A.1) family.</text>
</comment>
<organism evidence="10 11">
    <name type="scientific">Teichococcus deserti</name>
    <dbReference type="NCBI Taxonomy" id="1817963"/>
    <lineage>
        <taxon>Bacteria</taxon>
        <taxon>Pseudomonadati</taxon>
        <taxon>Pseudomonadota</taxon>
        <taxon>Alphaproteobacteria</taxon>
        <taxon>Acetobacterales</taxon>
        <taxon>Roseomonadaceae</taxon>
        <taxon>Roseomonas</taxon>
    </lineage>
</organism>
<comment type="caution">
    <text evidence="10">The sequence shown here is derived from an EMBL/GenBank/DDBJ whole genome shotgun (WGS) entry which is preliminary data.</text>
</comment>
<evidence type="ECO:0000256" key="5">
    <source>
        <dbReference type="SAM" id="SignalP"/>
    </source>
</evidence>
<dbReference type="SUPFAM" id="SSF111369">
    <property type="entry name" value="HlyD-like secretion proteins"/>
    <property type="match status" value="1"/>
</dbReference>
<dbReference type="PANTHER" id="PTHR30158:SF24">
    <property type="entry name" value="HLYD FAMILY SECRETION PROTEIN"/>
    <property type="match status" value="1"/>
</dbReference>
<dbReference type="GO" id="GO:0022857">
    <property type="term" value="F:transmembrane transporter activity"/>
    <property type="evidence" value="ECO:0007669"/>
    <property type="project" value="InterPro"/>
</dbReference>
<evidence type="ECO:0000259" key="6">
    <source>
        <dbReference type="Pfam" id="PF25876"/>
    </source>
</evidence>
<feature type="compositionally biased region" description="Low complexity" evidence="4">
    <location>
        <begin position="363"/>
        <end position="376"/>
    </location>
</feature>
<evidence type="ECO:0000313" key="11">
    <source>
        <dbReference type="Proteomes" id="UP000188879"/>
    </source>
</evidence>
<evidence type="ECO:0000256" key="4">
    <source>
        <dbReference type="SAM" id="MobiDB-lite"/>
    </source>
</evidence>
<dbReference type="InterPro" id="IPR006143">
    <property type="entry name" value="RND_pump_MFP"/>
</dbReference>
<evidence type="ECO:0000256" key="2">
    <source>
        <dbReference type="ARBA" id="ARBA00009477"/>
    </source>
</evidence>
<evidence type="ECO:0000259" key="8">
    <source>
        <dbReference type="Pfam" id="PF25944"/>
    </source>
</evidence>
<proteinExistence type="inferred from homology"/>
<dbReference type="Gene3D" id="2.40.50.100">
    <property type="match status" value="1"/>
</dbReference>
<dbReference type="Gene3D" id="2.40.420.20">
    <property type="match status" value="1"/>
</dbReference>
<evidence type="ECO:0000259" key="9">
    <source>
        <dbReference type="Pfam" id="PF25967"/>
    </source>
</evidence>
<feature type="chain" id="PRO_5012369512" evidence="5">
    <location>
        <begin position="29"/>
        <end position="383"/>
    </location>
</feature>
<comment type="subcellular location">
    <subcellularLocation>
        <location evidence="1">Cell envelope</location>
    </subcellularLocation>
</comment>
<dbReference type="GO" id="GO:0005886">
    <property type="term" value="C:plasma membrane"/>
    <property type="evidence" value="ECO:0007669"/>
    <property type="project" value="TreeGrafter"/>
</dbReference>
<dbReference type="InterPro" id="IPR058627">
    <property type="entry name" value="MdtA-like_C"/>
</dbReference>
<dbReference type="GO" id="GO:0046677">
    <property type="term" value="P:response to antibiotic"/>
    <property type="evidence" value="ECO:0007669"/>
    <property type="project" value="TreeGrafter"/>
</dbReference>
<evidence type="ECO:0000256" key="3">
    <source>
        <dbReference type="SAM" id="Coils"/>
    </source>
</evidence>
<dbReference type="Pfam" id="PF25917">
    <property type="entry name" value="BSH_RND"/>
    <property type="match status" value="1"/>
</dbReference>
<keyword evidence="5" id="KW-0732">Signal</keyword>
<keyword evidence="3" id="KW-0175">Coiled coil</keyword>
<feature type="region of interest" description="Disordered" evidence="4">
    <location>
        <begin position="359"/>
        <end position="383"/>
    </location>
</feature>
<reference evidence="10 11" key="1">
    <citation type="submission" date="2016-10" db="EMBL/GenBank/DDBJ databases">
        <title>Draft Genome sequence of Roseomonas sp. strain M3.</title>
        <authorList>
            <person name="Subhash Y."/>
            <person name="Lee S."/>
        </authorList>
    </citation>
    <scope>NUCLEOTIDE SEQUENCE [LARGE SCALE GENOMIC DNA]</scope>
    <source>
        <strain evidence="10 11">M3</strain>
    </source>
</reference>
<feature type="domain" description="Multidrug resistance protein MdtA-like beta-barrel" evidence="8">
    <location>
        <begin position="204"/>
        <end position="290"/>
    </location>
</feature>
<dbReference type="GO" id="GO:0030313">
    <property type="term" value="C:cell envelope"/>
    <property type="evidence" value="ECO:0007669"/>
    <property type="project" value="UniProtKB-SubCell"/>
</dbReference>
<dbReference type="RefSeq" id="WP_076960427.1">
    <property type="nucleotide sequence ID" value="NZ_MLCO01000396.1"/>
</dbReference>
<dbReference type="InterPro" id="IPR058626">
    <property type="entry name" value="MdtA-like_b-barrel"/>
</dbReference>
<dbReference type="Pfam" id="PF25967">
    <property type="entry name" value="RND-MFP_C"/>
    <property type="match status" value="1"/>
</dbReference>
<accession>A0A1V2GU86</accession>
<dbReference type="InterPro" id="IPR058624">
    <property type="entry name" value="MdtA-like_HH"/>
</dbReference>
<feature type="domain" description="Multidrug resistance protein MdtA-like C-terminal permuted SH3" evidence="9">
    <location>
        <begin position="294"/>
        <end position="354"/>
    </location>
</feature>
<evidence type="ECO:0000256" key="1">
    <source>
        <dbReference type="ARBA" id="ARBA00004196"/>
    </source>
</evidence>
<sequence length="383" mass="41011">MPTPFRKTLPLLALAMAAPLSLSTPAFAQPAPSVTVAQPVQRRVTEWEEHIARLEPSARVELRARVSGQVEQVHFRDGQLVKAGDLLFTIDPRPFEIAVESARAELAKAQARLDLAQQDIDRTAPLVRDRIAPQAQLDSRRAAQRDAQAAIAAARAQLRQAELELSWTEVRAPQAGRVSDRRVDAGNLVQQSGTLLTTILALDPIYATFDISEADFLRLSRAGVARAGSEGARVGLRLADETNWERVGQLDFVDTAIDPRSGTMRARALLANADMFLTPGSFARLRLRAGEGEALLLPDAAIAADQAARVVMTVAADGTVVPKPVALGPVIDGLRVVRSGLSAQDRVIVAGLHRARPGTKVTAEAAPLQPGQPGAPSRLAEAR</sequence>
<dbReference type="Gene3D" id="1.10.287.470">
    <property type="entry name" value="Helix hairpin bin"/>
    <property type="match status" value="1"/>
</dbReference>
<dbReference type="InterPro" id="IPR058625">
    <property type="entry name" value="MdtA-like_BSH"/>
</dbReference>
<feature type="coiled-coil region" evidence="3">
    <location>
        <begin position="144"/>
        <end position="171"/>
    </location>
</feature>
<evidence type="ECO:0000259" key="7">
    <source>
        <dbReference type="Pfam" id="PF25917"/>
    </source>
</evidence>
<dbReference type="Gene3D" id="2.40.30.170">
    <property type="match status" value="1"/>
</dbReference>
<feature type="domain" description="Multidrug resistance protein MdtA-like alpha-helical hairpin" evidence="6">
    <location>
        <begin position="100"/>
        <end position="168"/>
    </location>
</feature>
<dbReference type="OrthoDB" id="9816569at2"/>
<feature type="signal peptide" evidence="5">
    <location>
        <begin position="1"/>
        <end position="28"/>
    </location>
</feature>
<dbReference type="Proteomes" id="UP000188879">
    <property type="component" value="Unassembled WGS sequence"/>
</dbReference>
<dbReference type="EMBL" id="MLCO01000396">
    <property type="protein sequence ID" value="ONG44688.1"/>
    <property type="molecule type" value="Genomic_DNA"/>
</dbReference>
<gene>
    <name evidence="10" type="ORF">BKE38_27550</name>
</gene>
<dbReference type="PANTHER" id="PTHR30158">
    <property type="entry name" value="ACRA/E-RELATED COMPONENT OF DRUG EFFLUX TRANSPORTER"/>
    <property type="match status" value="1"/>
</dbReference>
<feature type="domain" description="Multidrug resistance protein MdtA-like barrel-sandwich hybrid" evidence="7">
    <location>
        <begin position="59"/>
        <end position="193"/>
    </location>
</feature>
<dbReference type="Pfam" id="PF25944">
    <property type="entry name" value="Beta-barrel_RND"/>
    <property type="match status" value="1"/>
</dbReference>